<dbReference type="EMBL" id="MRDE01000064">
    <property type="protein sequence ID" value="OMH24078.1"/>
    <property type="molecule type" value="Genomic_DNA"/>
</dbReference>
<feature type="transmembrane region" description="Helical" evidence="6">
    <location>
        <begin position="21"/>
        <end position="42"/>
    </location>
</feature>
<feature type="transmembrane region" description="Helical" evidence="6">
    <location>
        <begin position="458"/>
        <end position="478"/>
    </location>
</feature>
<dbReference type="GO" id="GO:0055091">
    <property type="term" value="P:phospholipid homeostasis"/>
    <property type="evidence" value="ECO:0007669"/>
    <property type="project" value="TreeGrafter"/>
</dbReference>
<feature type="transmembrane region" description="Helical" evidence="6">
    <location>
        <begin position="318"/>
        <end position="339"/>
    </location>
</feature>
<feature type="transmembrane region" description="Helical" evidence="6">
    <location>
        <begin position="392"/>
        <end position="413"/>
    </location>
</feature>
<keyword evidence="4 6" id="KW-1133">Transmembrane helix</keyword>
<feature type="transmembrane region" description="Helical" evidence="6">
    <location>
        <begin position="142"/>
        <end position="160"/>
    </location>
</feature>
<dbReference type="OrthoDB" id="594838at2"/>
<keyword evidence="2" id="KW-1003">Cell membrane</keyword>
<dbReference type="GO" id="GO:0016755">
    <property type="term" value="F:aminoacyltransferase activity"/>
    <property type="evidence" value="ECO:0007669"/>
    <property type="project" value="TreeGrafter"/>
</dbReference>
<evidence type="ECO:0000256" key="6">
    <source>
        <dbReference type="SAM" id="Phobius"/>
    </source>
</evidence>
<evidence type="ECO:0000256" key="5">
    <source>
        <dbReference type="ARBA" id="ARBA00023136"/>
    </source>
</evidence>
<keyword evidence="9" id="KW-1185">Reference proteome</keyword>
<feature type="domain" description="Phosphatidylglycerol lysyltransferase C-terminal" evidence="7">
    <location>
        <begin position="500"/>
        <end position="801"/>
    </location>
</feature>
<dbReference type="SUPFAM" id="SSF144091">
    <property type="entry name" value="Rhomboid-like"/>
    <property type="match status" value="1"/>
</dbReference>
<dbReference type="STRING" id="554083.BKD30_09170"/>
<feature type="transmembrane region" description="Helical" evidence="6">
    <location>
        <begin position="225"/>
        <end position="245"/>
    </location>
</feature>
<feature type="transmembrane region" description="Helical" evidence="6">
    <location>
        <begin position="359"/>
        <end position="380"/>
    </location>
</feature>
<dbReference type="GO" id="GO:0005886">
    <property type="term" value="C:plasma membrane"/>
    <property type="evidence" value="ECO:0007669"/>
    <property type="project" value="UniProtKB-SubCell"/>
</dbReference>
<feature type="transmembrane region" description="Helical" evidence="6">
    <location>
        <begin position="293"/>
        <end position="311"/>
    </location>
</feature>
<dbReference type="InterPro" id="IPR035952">
    <property type="entry name" value="Rhomboid-like_sf"/>
</dbReference>
<gene>
    <name evidence="8" type="ORF">BKD30_09170</name>
</gene>
<dbReference type="InterPro" id="IPR051211">
    <property type="entry name" value="PG_lysyltransferase"/>
</dbReference>
<evidence type="ECO:0000313" key="8">
    <source>
        <dbReference type="EMBL" id="OMH24078.1"/>
    </source>
</evidence>
<dbReference type="AlphaFoldDB" id="A0A1R1L956"/>
<reference evidence="8 9" key="1">
    <citation type="submission" date="2016-12" db="EMBL/GenBank/DDBJ databases">
        <title>Draft genome of Tersicoccus phoenicis 1P05MA.</title>
        <authorList>
            <person name="Nakajima Y."/>
            <person name="Yoshizawa S."/>
            <person name="Nakamura K."/>
            <person name="Ogura Y."/>
            <person name="Hayashi T."/>
            <person name="Kogure K."/>
        </authorList>
    </citation>
    <scope>NUCLEOTIDE SEQUENCE [LARGE SCALE GENOMIC DNA]</scope>
    <source>
        <strain evidence="8 9">1p05MA</strain>
    </source>
</reference>
<evidence type="ECO:0000313" key="9">
    <source>
        <dbReference type="Proteomes" id="UP000187085"/>
    </source>
</evidence>
<comment type="subcellular location">
    <subcellularLocation>
        <location evidence="1">Cell membrane</location>
        <topology evidence="1">Multi-pass membrane protein</topology>
    </subcellularLocation>
</comment>
<evidence type="ECO:0000259" key="7">
    <source>
        <dbReference type="Pfam" id="PF09924"/>
    </source>
</evidence>
<evidence type="ECO:0000256" key="4">
    <source>
        <dbReference type="ARBA" id="ARBA00022989"/>
    </source>
</evidence>
<feature type="transmembrane region" description="Helical" evidence="6">
    <location>
        <begin position="74"/>
        <end position="95"/>
    </location>
</feature>
<keyword evidence="3 6" id="KW-0812">Transmembrane</keyword>
<dbReference type="PANTHER" id="PTHR34697:SF2">
    <property type="entry name" value="PHOSPHATIDYLGLYCEROL LYSYLTRANSFERASE"/>
    <property type="match status" value="1"/>
</dbReference>
<name>A0A1R1L956_9MICC</name>
<feature type="transmembrane region" description="Helical" evidence="6">
    <location>
        <begin position="102"/>
        <end position="122"/>
    </location>
</feature>
<organism evidence="8 9">
    <name type="scientific">Tersicoccus phoenicis</name>
    <dbReference type="NCBI Taxonomy" id="554083"/>
    <lineage>
        <taxon>Bacteria</taxon>
        <taxon>Bacillati</taxon>
        <taxon>Actinomycetota</taxon>
        <taxon>Actinomycetes</taxon>
        <taxon>Micrococcales</taxon>
        <taxon>Micrococcaceae</taxon>
        <taxon>Tersicoccus</taxon>
    </lineage>
</organism>
<dbReference type="Proteomes" id="UP000187085">
    <property type="component" value="Unassembled WGS sequence"/>
</dbReference>
<evidence type="ECO:0000256" key="1">
    <source>
        <dbReference type="ARBA" id="ARBA00004651"/>
    </source>
</evidence>
<dbReference type="RefSeq" id="WP_076704167.1">
    <property type="nucleotide sequence ID" value="NZ_MRDE01000064.1"/>
</dbReference>
<protein>
    <recommendedName>
        <fullName evidence="7">Phosphatidylglycerol lysyltransferase C-terminal domain-containing protein</fullName>
    </recommendedName>
</protein>
<evidence type="ECO:0000256" key="3">
    <source>
        <dbReference type="ARBA" id="ARBA00022692"/>
    </source>
</evidence>
<dbReference type="Pfam" id="PF09924">
    <property type="entry name" value="LPG_synthase_C"/>
    <property type="match status" value="1"/>
</dbReference>
<dbReference type="PANTHER" id="PTHR34697">
    <property type="entry name" value="PHOSPHATIDYLGLYCEROL LYSYLTRANSFERASE"/>
    <property type="match status" value="1"/>
</dbReference>
<dbReference type="InterPro" id="IPR024320">
    <property type="entry name" value="LPG_synthase_C"/>
</dbReference>
<accession>A0A1R1L956</accession>
<sequence length="848" mass="90024">MSGRSPLRGAVRRLARHVRRTPFAVSWTAALWVLGALTGSLVSGPPPRIETVVAASVGDLPAGRWWTVATAPLFAGNLASYLAATALILVLVGLAEATMGTLRTVVVAGIGQAIGVSAYFAVAAAADQMGVQWLGSLRHQPLIGPYVAAMTVLLTASACLTALWRRRIRLVSATVTVTLVLYVGAPQSVLGVLGLLLGLLLGRAARGPAERGGVFLATARERRTLLALVVGVFATGPLLAGLAHAPAGPLAELRVLIVNPVPTAAELSRSCSAAVDLTCPEITHSAALTGPGSVALALAPLAVLLVCAWGMREGSRAALWAAVAAQAAICLFAAAALNLRSLFVFPNGRLPPWRVFEATLPGVLVPLVLALVLVGQRRFFVRDVVPRAGRRAFAVVVSGLVAVAGLYAVVWFAEGNADLHPHPWWALWASLVRMFVPYPFPARFGVSVEPDGPVSGLVFGYGGAVFWAITLVGLVVLIRRGRRTERATAPVVARAAALVRVGGDSLSRMTLWPGASYWFTPDGTAAIAYQRHHGVALTIGGPIGARERWPDAALGFIRWCADEALVPCLYSVPRDLVEVVRPLGFGAIGVADETVLPIEGLTFSGKRWQNVRTALNRAERIGVRARWYRWPDLPHGARTRVREISEAWVAERALPELGFTLGGVAELADPDVALCLAVDDEDRVHGVVSWLPVHADGQVVSWTLDFMRRDPGGFNGVMEFLIASAVLHFRDEVQALSLSGSPLAVDPERAAGSGDGPTEATTVERLQGTLRRLLEPAYGFAALAAFKSRFAPAHRTWYLAYPDPLQLPRIARALAEAYAPDLTLRQAGRLLRGLGPTAARAPEPASTR</sequence>
<keyword evidence="5 6" id="KW-0472">Membrane</keyword>
<proteinExistence type="predicted"/>
<evidence type="ECO:0000256" key="2">
    <source>
        <dbReference type="ARBA" id="ARBA00022475"/>
    </source>
</evidence>
<comment type="caution">
    <text evidence="8">The sequence shown here is derived from an EMBL/GenBank/DDBJ whole genome shotgun (WGS) entry which is preliminary data.</text>
</comment>